<protein>
    <submittedName>
        <fullName evidence="1">Uncharacterized protein</fullName>
    </submittedName>
</protein>
<reference evidence="1 2" key="1">
    <citation type="submission" date="2019-08" db="EMBL/GenBank/DDBJ databases">
        <title>In-depth cultivation of the pig gut microbiome towards novel bacterial diversity and tailored functional studies.</title>
        <authorList>
            <person name="Wylensek D."/>
            <person name="Hitch T.C.A."/>
            <person name="Clavel T."/>
        </authorList>
    </citation>
    <scope>NUCLEOTIDE SEQUENCE [LARGE SCALE GENOMIC DNA]</scope>
    <source>
        <strain evidence="1 2">WCA-389-WT-23B</strain>
    </source>
</reference>
<evidence type="ECO:0000313" key="1">
    <source>
        <dbReference type="EMBL" id="MSS89811.1"/>
    </source>
</evidence>
<sequence length="130" mass="13992">MPDLHFKQAAKRIGKTGGGELFPYDGRGVRAGKGVIEDMLLGIPVNQRDCHPCAKAAERSQNQQRADGKGVGTVDYVFLQLTEGEGMQLFFPAGAACQQAPGKSGGRKRTGECPKSRSAGFRFPPLRCVR</sequence>
<accession>A0A6N7W3I9</accession>
<dbReference type="EMBL" id="VUMI01000027">
    <property type="protein sequence ID" value="MSS89811.1"/>
    <property type="molecule type" value="Genomic_DNA"/>
</dbReference>
<gene>
    <name evidence="1" type="ORF">FYJ45_16445</name>
</gene>
<comment type="caution">
    <text evidence="1">The sequence shown here is derived from an EMBL/GenBank/DDBJ whole genome shotgun (WGS) entry which is preliminary data.</text>
</comment>
<name>A0A6N7W3I9_9FIRM</name>
<proteinExistence type="predicted"/>
<dbReference type="Proteomes" id="UP000436047">
    <property type="component" value="Unassembled WGS sequence"/>
</dbReference>
<keyword evidence="2" id="KW-1185">Reference proteome</keyword>
<organism evidence="1 2">
    <name type="scientific">Eisenbergiella porci</name>
    <dbReference type="NCBI Taxonomy" id="2652274"/>
    <lineage>
        <taxon>Bacteria</taxon>
        <taxon>Bacillati</taxon>
        <taxon>Bacillota</taxon>
        <taxon>Clostridia</taxon>
        <taxon>Lachnospirales</taxon>
        <taxon>Lachnospiraceae</taxon>
        <taxon>Eisenbergiella</taxon>
    </lineage>
</organism>
<evidence type="ECO:0000313" key="2">
    <source>
        <dbReference type="Proteomes" id="UP000436047"/>
    </source>
</evidence>
<dbReference type="AlphaFoldDB" id="A0A6N7W3I9"/>